<organism evidence="1 2">
    <name type="scientific">Rhodosalinus halophilus</name>
    <dbReference type="NCBI Taxonomy" id="2259333"/>
    <lineage>
        <taxon>Bacteria</taxon>
        <taxon>Pseudomonadati</taxon>
        <taxon>Pseudomonadota</taxon>
        <taxon>Alphaproteobacteria</taxon>
        <taxon>Rhodobacterales</taxon>
        <taxon>Paracoccaceae</taxon>
        <taxon>Rhodosalinus</taxon>
    </lineage>
</organism>
<dbReference type="EMBL" id="QNTQ01000008">
    <property type="protein sequence ID" value="RBI85026.1"/>
    <property type="molecule type" value="Genomic_DNA"/>
</dbReference>
<accession>A0A365U882</accession>
<dbReference type="OrthoDB" id="7363288at2"/>
<dbReference type="AlphaFoldDB" id="A0A365U882"/>
<comment type="caution">
    <text evidence="1">The sequence shown here is derived from an EMBL/GenBank/DDBJ whole genome shotgun (WGS) entry which is preliminary data.</text>
</comment>
<evidence type="ECO:0000313" key="2">
    <source>
        <dbReference type="Proteomes" id="UP000253370"/>
    </source>
</evidence>
<gene>
    <name evidence="1" type="ORF">DRV85_10195</name>
</gene>
<dbReference type="RefSeq" id="WP_113289354.1">
    <property type="nucleotide sequence ID" value="NZ_QNTQ01000008.1"/>
</dbReference>
<name>A0A365U882_9RHOB</name>
<evidence type="ECO:0000313" key="1">
    <source>
        <dbReference type="EMBL" id="RBI85026.1"/>
    </source>
</evidence>
<reference evidence="1 2" key="1">
    <citation type="submission" date="2018-07" db="EMBL/GenBank/DDBJ databases">
        <title>Rhodosalinus sp. strain E84T genomic sequence and assembly.</title>
        <authorList>
            <person name="Liu Z.-W."/>
            <person name="Lu D.-C."/>
        </authorList>
    </citation>
    <scope>NUCLEOTIDE SEQUENCE [LARGE SCALE GENOMIC DNA]</scope>
    <source>
        <strain evidence="1 2">E84</strain>
    </source>
</reference>
<dbReference type="PROSITE" id="PS51257">
    <property type="entry name" value="PROKAR_LIPOPROTEIN"/>
    <property type="match status" value="1"/>
</dbReference>
<protein>
    <submittedName>
        <fullName evidence="1">Entericidin EcnA/B family protein</fullName>
    </submittedName>
</protein>
<proteinExistence type="predicted"/>
<keyword evidence="2" id="KW-1185">Reference proteome</keyword>
<sequence length="39" mass="4049">MIRLIASLALVGTLTGCATIDGVGQDISGVARTVEGWFR</sequence>
<dbReference type="Proteomes" id="UP000253370">
    <property type="component" value="Unassembled WGS sequence"/>
</dbReference>